<dbReference type="Proteomes" id="UP001237642">
    <property type="component" value="Unassembled WGS sequence"/>
</dbReference>
<dbReference type="AlphaFoldDB" id="A0AAD8JBN6"/>
<accession>A0AAD8JBN6</accession>
<proteinExistence type="predicted"/>
<evidence type="ECO:0000313" key="2">
    <source>
        <dbReference type="Proteomes" id="UP001237642"/>
    </source>
</evidence>
<evidence type="ECO:0000313" key="1">
    <source>
        <dbReference type="EMBL" id="KAK1401377.1"/>
    </source>
</evidence>
<sequence length="144" mass="16516">MLRKPLSEPIILVPHFSNNMVVHFRRYIYSLMQGTPNAFPAATTDAWPMEASNQNCESVVFYEGHGSDITYGVGSGIVIWCCNTPLVMTPEMISWKDNIKIECRPRKMCAANFFQNIYFCFCELGLGWNSRALEHFNGYNHMSF</sequence>
<comment type="caution">
    <text evidence="1">The sequence shown here is derived from an EMBL/GenBank/DDBJ whole genome shotgun (WGS) entry which is preliminary data.</text>
</comment>
<protein>
    <submittedName>
        <fullName evidence="1">Uncharacterized protein</fullName>
    </submittedName>
</protein>
<dbReference type="EMBL" id="JAUIZM010000001">
    <property type="protein sequence ID" value="KAK1401377.1"/>
    <property type="molecule type" value="Genomic_DNA"/>
</dbReference>
<reference evidence="1" key="2">
    <citation type="submission" date="2023-05" db="EMBL/GenBank/DDBJ databases">
        <authorList>
            <person name="Schelkunov M.I."/>
        </authorList>
    </citation>
    <scope>NUCLEOTIDE SEQUENCE</scope>
    <source>
        <strain evidence="1">Hsosn_3</strain>
        <tissue evidence="1">Leaf</tissue>
    </source>
</reference>
<organism evidence="1 2">
    <name type="scientific">Heracleum sosnowskyi</name>
    <dbReference type="NCBI Taxonomy" id="360622"/>
    <lineage>
        <taxon>Eukaryota</taxon>
        <taxon>Viridiplantae</taxon>
        <taxon>Streptophyta</taxon>
        <taxon>Embryophyta</taxon>
        <taxon>Tracheophyta</taxon>
        <taxon>Spermatophyta</taxon>
        <taxon>Magnoliopsida</taxon>
        <taxon>eudicotyledons</taxon>
        <taxon>Gunneridae</taxon>
        <taxon>Pentapetalae</taxon>
        <taxon>asterids</taxon>
        <taxon>campanulids</taxon>
        <taxon>Apiales</taxon>
        <taxon>Apiaceae</taxon>
        <taxon>Apioideae</taxon>
        <taxon>apioid superclade</taxon>
        <taxon>Tordylieae</taxon>
        <taxon>Tordyliinae</taxon>
        <taxon>Heracleum</taxon>
    </lineage>
</organism>
<name>A0AAD8JBN6_9APIA</name>
<gene>
    <name evidence="1" type="ORF">POM88_000982</name>
</gene>
<reference evidence="1" key="1">
    <citation type="submission" date="2023-02" db="EMBL/GenBank/DDBJ databases">
        <title>Genome of toxic invasive species Heracleum sosnowskyi carries increased number of genes despite the absence of recent whole-genome duplications.</title>
        <authorList>
            <person name="Schelkunov M."/>
            <person name="Shtratnikova V."/>
            <person name="Makarenko M."/>
            <person name="Klepikova A."/>
            <person name="Omelchenko D."/>
            <person name="Novikova G."/>
            <person name="Obukhova E."/>
            <person name="Bogdanov V."/>
            <person name="Penin A."/>
            <person name="Logacheva M."/>
        </authorList>
    </citation>
    <scope>NUCLEOTIDE SEQUENCE</scope>
    <source>
        <strain evidence="1">Hsosn_3</strain>
        <tissue evidence="1">Leaf</tissue>
    </source>
</reference>
<keyword evidence="2" id="KW-1185">Reference proteome</keyword>